<dbReference type="EMBL" id="JAPFFK010000003">
    <property type="protein sequence ID" value="KAJ6769799.1"/>
    <property type="molecule type" value="Genomic_DNA"/>
</dbReference>
<dbReference type="OrthoDB" id="1929473at2759"/>
<name>A0A9Q1AFZ8_SALPP</name>
<organism evidence="1 2">
    <name type="scientific">Salix purpurea</name>
    <name type="common">Purple osier willow</name>
    <dbReference type="NCBI Taxonomy" id="77065"/>
    <lineage>
        <taxon>Eukaryota</taxon>
        <taxon>Viridiplantae</taxon>
        <taxon>Streptophyta</taxon>
        <taxon>Embryophyta</taxon>
        <taxon>Tracheophyta</taxon>
        <taxon>Spermatophyta</taxon>
        <taxon>Magnoliopsida</taxon>
        <taxon>eudicotyledons</taxon>
        <taxon>Gunneridae</taxon>
        <taxon>Pentapetalae</taxon>
        <taxon>rosids</taxon>
        <taxon>fabids</taxon>
        <taxon>Malpighiales</taxon>
        <taxon>Salicaceae</taxon>
        <taxon>Saliceae</taxon>
        <taxon>Salix</taxon>
    </lineage>
</organism>
<gene>
    <name evidence="1" type="ORF">OIU79_020627</name>
</gene>
<keyword evidence="2" id="KW-1185">Reference proteome</keyword>
<reference evidence="1" key="1">
    <citation type="submission" date="2022-11" db="EMBL/GenBank/DDBJ databases">
        <authorList>
            <person name="Hyden B.L."/>
            <person name="Feng K."/>
            <person name="Yates T."/>
            <person name="Jawdy S."/>
            <person name="Smart L.B."/>
            <person name="Muchero W."/>
        </authorList>
    </citation>
    <scope>NUCLEOTIDE SEQUENCE</scope>
    <source>
        <tissue evidence="1">Shoot tip</tissue>
    </source>
</reference>
<comment type="caution">
    <text evidence="1">The sequence shown here is derived from an EMBL/GenBank/DDBJ whole genome shotgun (WGS) entry which is preliminary data.</text>
</comment>
<evidence type="ECO:0008006" key="3">
    <source>
        <dbReference type="Google" id="ProtNLM"/>
    </source>
</evidence>
<sequence>MGGSWNLINWNMVTRPRINGGLGVRETRFGNISLLGKLIWHLLNSLGKLWVQMLNKKYVKNQVLVQIQNYSNSSSYCWKSIIRALQHLREGFMIRLGTGDVLIWYDKWLEFGRLASILPVVNISDTDMLKDL</sequence>
<dbReference type="AlphaFoldDB" id="A0A9Q1AFZ8"/>
<accession>A0A9Q1AFZ8</accession>
<proteinExistence type="predicted"/>
<evidence type="ECO:0000313" key="1">
    <source>
        <dbReference type="EMBL" id="KAJ6769799.1"/>
    </source>
</evidence>
<evidence type="ECO:0000313" key="2">
    <source>
        <dbReference type="Proteomes" id="UP001151532"/>
    </source>
</evidence>
<reference evidence="1" key="2">
    <citation type="journal article" date="2023" name="Int. J. Mol. Sci.">
        <title>De Novo Assembly and Annotation of 11 Diverse Shrub Willow (Salix) Genomes Reveals Novel Gene Organization in Sex-Linked Regions.</title>
        <authorList>
            <person name="Hyden B."/>
            <person name="Feng K."/>
            <person name="Yates T.B."/>
            <person name="Jawdy S."/>
            <person name="Cereghino C."/>
            <person name="Smart L.B."/>
            <person name="Muchero W."/>
        </authorList>
    </citation>
    <scope>NUCLEOTIDE SEQUENCE</scope>
    <source>
        <tissue evidence="1">Shoot tip</tissue>
    </source>
</reference>
<protein>
    <recommendedName>
        <fullName evidence="3">Reverse transcriptase zinc-binding domain-containing protein</fullName>
    </recommendedName>
</protein>
<dbReference type="Proteomes" id="UP001151532">
    <property type="component" value="Chromosome 11"/>
</dbReference>